<feature type="compositionally biased region" description="Polar residues" evidence="2">
    <location>
        <begin position="301"/>
        <end position="310"/>
    </location>
</feature>
<feature type="region of interest" description="Disordered" evidence="2">
    <location>
        <begin position="449"/>
        <end position="486"/>
    </location>
</feature>
<feature type="region of interest" description="Disordered" evidence="2">
    <location>
        <begin position="566"/>
        <end position="595"/>
    </location>
</feature>
<organism evidence="4 5">
    <name type="scientific">Sordaria brevicollis</name>
    <dbReference type="NCBI Taxonomy" id="83679"/>
    <lineage>
        <taxon>Eukaryota</taxon>
        <taxon>Fungi</taxon>
        <taxon>Dikarya</taxon>
        <taxon>Ascomycota</taxon>
        <taxon>Pezizomycotina</taxon>
        <taxon>Sordariomycetes</taxon>
        <taxon>Sordariomycetidae</taxon>
        <taxon>Sordariales</taxon>
        <taxon>Sordariaceae</taxon>
        <taxon>Sordaria</taxon>
    </lineage>
</organism>
<dbReference type="InterPro" id="IPR013216">
    <property type="entry name" value="Methyltransf_11"/>
</dbReference>
<dbReference type="Proteomes" id="UP001281003">
    <property type="component" value="Unassembled WGS sequence"/>
</dbReference>
<protein>
    <recommendedName>
        <fullName evidence="3">Methyltransferase type 11 domain-containing protein</fullName>
    </recommendedName>
</protein>
<dbReference type="Gene3D" id="3.40.50.150">
    <property type="entry name" value="Vaccinia Virus protein VP39"/>
    <property type="match status" value="1"/>
</dbReference>
<dbReference type="Pfam" id="PF08241">
    <property type="entry name" value="Methyltransf_11"/>
    <property type="match status" value="1"/>
</dbReference>
<evidence type="ECO:0000256" key="2">
    <source>
        <dbReference type="SAM" id="MobiDB-lite"/>
    </source>
</evidence>
<feature type="compositionally biased region" description="Low complexity" evidence="2">
    <location>
        <begin position="103"/>
        <end position="129"/>
    </location>
</feature>
<keyword evidence="5" id="KW-1185">Reference proteome</keyword>
<name>A0AAE0PMB7_SORBR</name>
<feature type="region of interest" description="Disordered" evidence="2">
    <location>
        <begin position="274"/>
        <end position="315"/>
    </location>
</feature>
<feature type="compositionally biased region" description="Low complexity" evidence="2">
    <location>
        <begin position="463"/>
        <end position="473"/>
    </location>
</feature>
<dbReference type="CDD" id="cd02440">
    <property type="entry name" value="AdoMet_MTases"/>
    <property type="match status" value="1"/>
</dbReference>
<dbReference type="PANTHER" id="PTHR43591:SF50">
    <property type="entry name" value="METHYLTRANSFERASE DOMAIN-CONTAINING PROTEIN-RELATED"/>
    <property type="match status" value="1"/>
</dbReference>
<dbReference type="SUPFAM" id="SSF53335">
    <property type="entry name" value="S-adenosyl-L-methionine-dependent methyltransferases"/>
    <property type="match status" value="1"/>
</dbReference>
<reference evidence="4" key="2">
    <citation type="submission" date="2023-07" db="EMBL/GenBank/DDBJ databases">
        <authorList>
            <consortium name="Lawrence Berkeley National Laboratory"/>
            <person name="Haridas S."/>
            <person name="Hensen N."/>
            <person name="Bonometti L."/>
            <person name="Westerberg I."/>
            <person name="Brannstrom I.O."/>
            <person name="Guillou S."/>
            <person name="Cros-Aarteil S."/>
            <person name="Calhoun S."/>
            <person name="Kuo A."/>
            <person name="Mondo S."/>
            <person name="Pangilinan J."/>
            <person name="Riley R."/>
            <person name="LaButti K."/>
            <person name="Andreopoulos B."/>
            <person name="Lipzen A."/>
            <person name="Chen C."/>
            <person name="Yanf M."/>
            <person name="Daum C."/>
            <person name="Ng V."/>
            <person name="Clum A."/>
            <person name="Steindorff A."/>
            <person name="Ohm R."/>
            <person name="Martin F."/>
            <person name="Silar P."/>
            <person name="Natvig D."/>
            <person name="Lalanne C."/>
            <person name="Gautier V."/>
            <person name="Ament-velasquez S.L."/>
            <person name="Kruys A."/>
            <person name="Hutchinson M.I."/>
            <person name="Powell A.J."/>
            <person name="Barry K."/>
            <person name="Miller A.N."/>
            <person name="Grigoriev I.V."/>
            <person name="Debuchy R."/>
            <person name="Gladieux P."/>
            <person name="Thoren M.H."/>
            <person name="Johannesson H."/>
        </authorList>
    </citation>
    <scope>NUCLEOTIDE SEQUENCE</scope>
    <source>
        <strain evidence="4">FGSC 1904</strain>
    </source>
</reference>
<reference evidence="4" key="1">
    <citation type="journal article" date="2023" name="Mol. Phylogenet. Evol.">
        <title>Genome-scale phylogeny and comparative genomics of the fungal order Sordariales.</title>
        <authorList>
            <person name="Hensen N."/>
            <person name="Bonometti L."/>
            <person name="Westerberg I."/>
            <person name="Brannstrom I.O."/>
            <person name="Guillou S."/>
            <person name="Cros-Aarteil S."/>
            <person name="Calhoun S."/>
            <person name="Haridas S."/>
            <person name="Kuo A."/>
            <person name="Mondo S."/>
            <person name="Pangilinan J."/>
            <person name="Riley R."/>
            <person name="LaButti K."/>
            <person name="Andreopoulos B."/>
            <person name="Lipzen A."/>
            <person name="Chen C."/>
            <person name="Yan M."/>
            <person name="Daum C."/>
            <person name="Ng V."/>
            <person name="Clum A."/>
            <person name="Steindorff A."/>
            <person name="Ohm R.A."/>
            <person name="Martin F."/>
            <person name="Silar P."/>
            <person name="Natvig D.O."/>
            <person name="Lalanne C."/>
            <person name="Gautier V."/>
            <person name="Ament-Velasquez S.L."/>
            <person name="Kruys A."/>
            <person name="Hutchinson M.I."/>
            <person name="Powell A.J."/>
            <person name="Barry K."/>
            <person name="Miller A.N."/>
            <person name="Grigoriev I.V."/>
            <person name="Debuchy R."/>
            <person name="Gladieux P."/>
            <person name="Hiltunen Thoren M."/>
            <person name="Johannesson H."/>
        </authorList>
    </citation>
    <scope>NUCLEOTIDE SEQUENCE</scope>
    <source>
        <strain evidence="4">FGSC 1904</strain>
    </source>
</reference>
<dbReference type="PANTHER" id="PTHR43591">
    <property type="entry name" value="METHYLTRANSFERASE"/>
    <property type="match status" value="1"/>
</dbReference>
<feature type="region of interest" description="Disordered" evidence="2">
    <location>
        <begin position="703"/>
        <end position="722"/>
    </location>
</feature>
<sequence length="792" mass="83657">MEFMSGYAAARAPLSAYRVEPPPPSTSSSTGTASTSTAAGAGAGAGASSSSSSGHQQRTSSDRRGPPPPPLQQHHNHHHHPTRSNSTSGTHSHRRRRQHGHVRTNSASTTGSSGAPLVSSAAAAASPPSDWHTDDSAATSSASAGPGPRATSSLDHYRPSRRDFLSPPGSSHNHHRSHHPERIPASGRHPNAHSNHKQLPATPRIETNDSKYLTPPNTGSASEPSSARSPVFPQGHHRGDGTHSLAPTTSNISLVGGAGASIAFAAHAASSILERGHRHPPAPPQSQGQQHASSAAGATMPLSSGTSSKISGYDGSRAESVSSIAGTTISSRTFLSSDPLPNPDQLANNQARPFVVRNGRTYISDPTLAYPLPVDLEEIHRQTLRTLLLLQIFGKPICSPEFADQPPKRILEVGCGSAVWSMLCYKHYKKLGQADGMSFTGIDIAPLAPPSTSGNSDGRRSNRASSSSATLSAAGGGGATSSSGMHPDPSMNWKFVQHDCRKFPFPFADASFDLIMCKDVSLMTTTSMQQSLIDEYIRLLAPGGAIEIWESDHTLRMLRPHVPEHLQNSSAPAAGEDAPEGTEEAAAADEKSPEELEAAEAARLGAYVMTANTPLSSPLNHFLVEYNAWLSKALETRSLSSMPCTLIGPIMLQEAETLTAMGNKRLAVPLSEVRWEREGVGGVVTKDGKAFISTKPSFSNLAADGANGGGSGSGGGQGGKQLSPEAMALRKTALTTVVQMIQSLEHVLREVSGKKQDEWDAWFGKMINDLVRENGTSWGECLEVGAWWARRR</sequence>
<dbReference type="AlphaFoldDB" id="A0AAE0PMB7"/>
<dbReference type="InterPro" id="IPR029063">
    <property type="entry name" value="SAM-dependent_MTases_sf"/>
</dbReference>
<feature type="compositionally biased region" description="Low complexity" evidence="2">
    <location>
        <begin position="26"/>
        <end position="54"/>
    </location>
</feature>
<evidence type="ECO:0000313" key="5">
    <source>
        <dbReference type="Proteomes" id="UP001281003"/>
    </source>
</evidence>
<accession>A0AAE0PMB7</accession>
<feature type="compositionally biased region" description="Low complexity" evidence="2">
    <location>
        <begin position="136"/>
        <end position="153"/>
    </location>
</feature>
<evidence type="ECO:0000256" key="1">
    <source>
        <dbReference type="ARBA" id="ARBA00038158"/>
    </source>
</evidence>
<feature type="compositionally biased region" description="Basic residues" evidence="2">
    <location>
        <begin position="91"/>
        <end position="102"/>
    </location>
</feature>
<feature type="compositionally biased region" description="Acidic residues" evidence="2">
    <location>
        <begin position="577"/>
        <end position="587"/>
    </location>
</feature>
<evidence type="ECO:0000259" key="3">
    <source>
        <dbReference type="Pfam" id="PF08241"/>
    </source>
</evidence>
<gene>
    <name evidence="4" type="ORF">B0T20DRAFT_388232</name>
</gene>
<feature type="compositionally biased region" description="Polar residues" evidence="2">
    <location>
        <begin position="215"/>
        <end position="228"/>
    </location>
</feature>
<dbReference type="EMBL" id="JAUTDP010000001">
    <property type="protein sequence ID" value="KAK3402521.1"/>
    <property type="molecule type" value="Genomic_DNA"/>
</dbReference>
<evidence type="ECO:0000313" key="4">
    <source>
        <dbReference type="EMBL" id="KAK3402521.1"/>
    </source>
</evidence>
<comment type="caution">
    <text evidence="4">The sequence shown here is derived from an EMBL/GenBank/DDBJ whole genome shotgun (WGS) entry which is preliminary data.</text>
</comment>
<feature type="compositionally biased region" description="Gly residues" evidence="2">
    <location>
        <begin position="706"/>
        <end position="719"/>
    </location>
</feature>
<feature type="compositionally biased region" description="Low complexity" evidence="2">
    <location>
        <begin position="285"/>
        <end position="298"/>
    </location>
</feature>
<comment type="similarity">
    <text evidence="1">Belongs to the methyltransferase superfamily. LaeA methyltransferase family.</text>
</comment>
<feature type="compositionally biased region" description="Basic and acidic residues" evidence="2">
    <location>
        <begin position="155"/>
        <end position="164"/>
    </location>
</feature>
<feature type="domain" description="Methyltransferase type 11" evidence="3">
    <location>
        <begin position="493"/>
        <end position="546"/>
    </location>
</feature>
<dbReference type="GO" id="GO:0008757">
    <property type="term" value="F:S-adenosylmethionine-dependent methyltransferase activity"/>
    <property type="evidence" value="ECO:0007669"/>
    <property type="project" value="InterPro"/>
</dbReference>
<proteinExistence type="inferred from homology"/>
<feature type="region of interest" description="Disordered" evidence="2">
    <location>
        <begin position="1"/>
        <end position="248"/>
    </location>
</feature>